<keyword evidence="15" id="KW-1185">Reference proteome</keyword>
<keyword evidence="6" id="KW-0410">Iron transport</keyword>
<feature type="compositionally biased region" description="Polar residues" evidence="13">
    <location>
        <begin position="67"/>
        <end position="76"/>
    </location>
</feature>
<dbReference type="NCBIfam" id="TIGR03422">
    <property type="entry name" value="mito_frataxin"/>
    <property type="match status" value="1"/>
</dbReference>
<dbReference type="InterPro" id="IPR020895">
    <property type="entry name" value="Frataxin_CS"/>
</dbReference>
<feature type="region of interest" description="Disordered" evidence="13">
    <location>
        <begin position="42"/>
        <end position="90"/>
    </location>
</feature>
<evidence type="ECO:0000256" key="9">
    <source>
        <dbReference type="ARBA" id="ARBA00023004"/>
    </source>
</evidence>
<evidence type="ECO:0000256" key="2">
    <source>
        <dbReference type="ARBA" id="ARBA00008183"/>
    </source>
</evidence>
<dbReference type="Pfam" id="PF01491">
    <property type="entry name" value="Frataxin_Cyay"/>
    <property type="match status" value="1"/>
</dbReference>
<dbReference type="GO" id="GO:0051537">
    <property type="term" value="F:2 iron, 2 sulfur cluster binding"/>
    <property type="evidence" value="ECO:0007669"/>
    <property type="project" value="TreeGrafter"/>
</dbReference>
<comment type="catalytic activity">
    <reaction evidence="12">
        <text>4 Fe(2+) + O2 + 4 H(+) = 4 Fe(3+) + 2 H2O</text>
        <dbReference type="Rhea" id="RHEA:11148"/>
        <dbReference type="ChEBI" id="CHEBI:15377"/>
        <dbReference type="ChEBI" id="CHEBI:15378"/>
        <dbReference type="ChEBI" id="CHEBI:15379"/>
        <dbReference type="ChEBI" id="CHEBI:29033"/>
        <dbReference type="ChEBI" id="CHEBI:29034"/>
        <dbReference type="EC" id="1.16.3.1"/>
    </reaction>
</comment>
<evidence type="ECO:0000256" key="5">
    <source>
        <dbReference type="ARBA" id="ARBA00022448"/>
    </source>
</evidence>
<dbReference type="GO" id="GO:0008198">
    <property type="term" value="F:ferrous iron binding"/>
    <property type="evidence" value="ECO:0007669"/>
    <property type="project" value="TreeGrafter"/>
</dbReference>
<dbReference type="AlphaFoldDB" id="A0A316UUT7"/>
<evidence type="ECO:0000256" key="12">
    <source>
        <dbReference type="ARBA" id="ARBA00047990"/>
    </source>
</evidence>
<dbReference type="RefSeq" id="XP_025363679.1">
    <property type="nucleotide sequence ID" value="XM_025504705.1"/>
</dbReference>
<dbReference type="SUPFAM" id="SSF55387">
    <property type="entry name" value="Frataxin/Nqo15-like"/>
    <property type="match status" value="1"/>
</dbReference>
<dbReference type="GO" id="GO:0016226">
    <property type="term" value="P:iron-sulfur cluster assembly"/>
    <property type="evidence" value="ECO:0007669"/>
    <property type="project" value="InterPro"/>
</dbReference>
<gene>
    <name evidence="14" type="ORF">BDZ90DRAFT_226319</name>
</gene>
<dbReference type="OrthoDB" id="1897642at2759"/>
<name>A0A316UUT7_9BASI</name>
<evidence type="ECO:0000313" key="14">
    <source>
        <dbReference type="EMBL" id="PWN29067.1"/>
    </source>
</evidence>
<dbReference type="GO" id="GO:0006879">
    <property type="term" value="P:intracellular iron ion homeostasis"/>
    <property type="evidence" value="ECO:0007669"/>
    <property type="project" value="UniProtKB-KW"/>
</dbReference>
<dbReference type="GeneID" id="37026528"/>
<dbReference type="Proteomes" id="UP000245884">
    <property type="component" value="Unassembled WGS sequence"/>
</dbReference>
<dbReference type="GO" id="GO:0005739">
    <property type="term" value="C:mitochondrion"/>
    <property type="evidence" value="ECO:0007669"/>
    <property type="project" value="UniProtKB-SubCell"/>
</dbReference>
<evidence type="ECO:0000313" key="15">
    <source>
        <dbReference type="Proteomes" id="UP000245884"/>
    </source>
</evidence>
<proteinExistence type="inferred from homology"/>
<keyword evidence="10" id="KW-0406">Ion transport</keyword>
<dbReference type="PROSITE" id="PS01344">
    <property type="entry name" value="FRATAXIN_1"/>
    <property type="match status" value="1"/>
</dbReference>
<evidence type="ECO:0000256" key="13">
    <source>
        <dbReference type="SAM" id="MobiDB-lite"/>
    </source>
</evidence>
<evidence type="ECO:0000256" key="8">
    <source>
        <dbReference type="ARBA" id="ARBA00023002"/>
    </source>
</evidence>
<reference evidence="14 15" key="1">
    <citation type="journal article" date="2018" name="Mol. Biol. Evol.">
        <title>Broad Genomic Sampling Reveals a Smut Pathogenic Ancestry of the Fungal Clade Ustilaginomycotina.</title>
        <authorList>
            <person name="Kijpornyongpan T."/>
            <person name="Mondo S.J."/>
            <person name="Barry K."/>
            <person name="Sandor L."/>
            <person name="Lee J."/>
            <person name="Lipzen A."/>
            <person name="Pangilinan J."/>
            <person name="LaButti K."/>
            <person name="Hainaut M."/>
            <person name="Henrissat B."/>
            <person name="Grigoriev I.V."/>
            <person name="Spatafora J.W."/>
            <person name="Aime M.C."/>
        </authorList>
    </citation>
    <scope>NUCLEOTIDE SEQUENCE [LARGE SCALE GENOMIC DNA]</scope>
    <source>
        <strain evidence="14 15">MCA 5214</strain>
    </source>
</reference>
<dbReference type="PROSITE" id="PS50810">
    <property type="entry name" value="FRATAXIN_2"/>
    <property type="match status" value="1"/>
</dbReference>
<dbReference type="PANTHER" id="PTHR16821:SF2">
    <property type="entry name" value="FRATAXIN, MITOCHONDRIAL"/>
    <property type="match status" value="1"/>
</dbReference>
<evidence type="ECO:0000256" key="11">
    <source>
        <dbReference type="ARBA" id="ARBA00023128"/>
    </source>
</evidence>
<protein>
    <recommendedName>
        <fullName evidence="3">ferroxidase</fullName>
        <ecNumber evidence="3">1.16.3.1</ecNumber>
    </recommendedName>
</protein>
<evidence type="ECO:0000256" key="10">
    <source>
        <dbReference type="ARBA" id="ARBA00023065"/>
    </source>
</evidence>
<dbReference type="InterPro" id="IPR017789">
    <property type="entry name" value="Frataxin"/>
</dbReference>
<comment type="subcellular location">
    <subcellularLocation>
        <location evidence="1">Mitochondrion</location>
    </subcellularLocation>
</comment>
<evidence type="ECO:0000256" key="7">
    <source>
        <dbReference type="ARBA" id="ARBA00022946"/>
    </source>
</evidence>
<keyword evidence="7" id="KW-0809">Transit peptide</keyword>
<dbReference type="GO" id="GO:0004322">
    <property type="term" value="F:ferroxidase activity"/>
    <property type="evidence" value="ECO:0007669"/>
    <property type="project" value="UniProtKB-EC"/>
</dbReference>
<dbReference type="GO" id="GO:0006826">
    <property type="term" value="P:iron ion transport"/>
    <property type="evidence" value="ECO:0007669"/>
    <property type="project" value="UniProtKB-KW"/>
</dbReference>
<dbReference type="NCBIfam" id="TIGR03421">
    <property type="entry name" value="FeS_CyaY"/>
    <property type="match status" value="1"/>
</dbReference>
<organism evidence="14 15">
    <name type="scientific">Jaminaea rosea</name>
    <dbReference type="NCBI Taxonomy" id="1569628"/>
    <lineage>
        <taxon>Eukaryota</taxon>
        <taxon>Fungi</taxon>
        <taxon>Dikarya</taxon>
        <taxon>Basidiomycota</taxon>
        <taxon>Ustilaginomycotina</taxon>
        <taxon>Exobasidiomycetes</taxon>
        <taxon>Microstromatales</taxon>
        <taxon>Microstromatales incertae sedis</taxon>
        <taxon>Jaminaea</taxon>
    </lineage>
</organism>
<dbReference type="STRING" id="1569628.A0A316UUT7"/>
<sequence length="207" mass="22710">MASTSRVKLESFVVSSRRAVSSAPIAAGRCFVSLPRCVSTSSSAPSLHDPFPRPAHAASPPRLNPWRNFSTTSNRRSQPSPPVSSLSQQEYNSLSDDVFDSLVSQLEHLVDESPDGAERDWEIEYSQGVLTLKVPPTGTYVINKQPPNRQIWLSSPTSGPKRFDFAGPEGKAWTCTKDGQSYTLEGLLNEELSKVFGQEVTVLEDVE</sequence>
<dbReference type="EC" id="1.16.3.1" evidence="3"/>
<dbReference type="InterPro" id="IPR036524">
    <property type="entry name" value="Frataxin/CyaY_sf"/>
</dbReference>
<dbReference type="EMBL" id="KZ819664">
    <property type="protein sequence ID" value="PWN29067.1"/>
    <property type="molecule type" value="Genomic_DNA"/>
</dbReference>
<dbReference type="GO" id="GO:0008199">
    <property type="term" value="F:ferric iron binding"/>
    <property type="evidence" value="ECO:0007669"/>
    <property type="project" value="InterPro"/>
</dbReference>
<evidence type="ECO:0000256" key="4">
    <source>
        <dbReference type="ARBA" id="ARBA00022434"/>
    </source>
</evidence>
<accession>A0A316UUT7</accession>
<evidence type="ECO:0000256" key="1">
    <source>
        <dbReference type="ARBA" id="ARBA00004173"/>
    </source>
</evidence>
<dbReference type="GO" id="GO:0034986">
    <property type="term" value="F:iron chaperone activity"/>
    <property type="evidence" value="ECO:0007669"/>
    <property type="project" value="TreeGrafter"/>
</dbReference>
<dbReference type="SMART" id="SM01219">
    <property type="entry name" value="Frataxin_Cyay"/>
    <property type="match status" value="1"/>
</dbReference>
<keyword evidence="11" id="KW-0496">Mitochondrion</keyword>
<dbReference type="PRINTS" id="PR00904">
    <property type="entry name" value="FRATAXIN"/>
</dbReference>
<evidence type="ECO:0000256" key="6">
    <source>
        <dbReference type="ARBA" id="ARBA00022496"/>
    </source>
</evidence>
<keyword evidence="4" id="KW-0409">Iron storage</keyword>
<dbReference type="InterPro" id="IPR002908">
    <property type="entry name" value="Frataxin/CyaY"/>
</dbReference>
<comment type="similarity">
    <text evidence="2">Belongs to the frataxin family.</text>
</comment>
<dbReference type="Gene3D" id="3.30.920.10">
    <property type="entry name" value="Frataxin/CyaY"/>
    <property type="match status" value="1"/>
</dbReference>
<dbReference type="PANTHER" id="PTHR16821">
    <property type="entry name" value="FRATAXIN"/>
    <property type="match status" value="1"/>
</dbReference>
<evidence type="ECO:0000256" key="3">
    <source>
        <dbReference type="ARBA" id="ARBA00013107"/>
    </source>
</evidence>
<keyword evidence="8" id="KW-0560">Oxidoreductase</keyword>
<keyword evidence="5" id="KW-0813">Transport</keyword>
<keyword evidence="9" id="KW-0408">Iron</keyword>